<dbReference type="Proteomes" id="UP001201463">
    <property type="component" value="Unassembled WGS sequence"/>
</dbReference>
<reference evidence="2 3" key="1">
    <citation type="submission" date="2021-12" db="EMBL/GenBank/DDBJ databases">
        <title>Genome seq of p7.</title>
        <authorList>
            <person name="Seo T."/>
        </authorList>
    </citation>
    <scope>NUCLEOTIDE SEQUENCE [LARGE SCALE GENOMIC DNA]</scope>
    <source>
        <strain evidence="2 3">P7</strain>
    </source>
</reference>
<feature type="region of interest" description="Disordered" evidence="1">
    <location>
        <begin position="65"/>
        <end position="88"/>
    </location>
</feature>
<protein>
    <recommendedName>
        <fullName evidence="4">Transposase</fullName>
    </recommendedName>
</protein>
<feature type="compositionally biased region" description="Basic residues" evidence="1">
    <location>
        <begin position="65"/>
        <end position="75"/>
    </location>
</feature>
<evidence type="ECO:0000256" key="1">
    <source>
        <dbReference type="SAM" id="MobiDB-lite"/>
    </source>
</evidence>
<dbReference type="NCBIfam" id="NF047593">
    <property type="entry name" value="IS66_ISAeme5_TnpA"/>
    <property type="match status" value="1"/>
</dbReference>
<proteinExistence type="predicted"/>
<dbReference type="EMBL" id="JAJTWT010000019">
    <property type="protein sequence ID" value="MCE4540578.1"/>
    <property type="molecule type" value="Genomic_DNA"/>
</dbReference>
<sequence>MSDEVVTDATPSQGHSVKIDWRTGKAMVSHDDAFWRDHERRRVEQGLSIRQYCATHGLALSTYRHRVSGRRRNSKARSAPGAAAAPASFVEVKRPQPAAACVIEVVVQGVTLQLTGEPAQQLLSRVLERLA</sequence>
<evidence type="ECO:0000313" key="2">
    <source>
        <dbReference type="EMBL" id="MCE4540578.1"/>
    </source>
</evidence>
<evidence type="ECO:0000313" key="3">
    <source>
        <dbReference type="Proteomes" id="UP001201463"/>
    </source>
</evidence>
<name>A0ABS8XLD2_9BURK</name>
<keyword evidence="3" id="KW-1185">Reference proteome</keyword>
<comment type="caution">
    <text evidence="2">The sequence shown here is derived from an EMBL/GenBank/DDBJ whole genome shotgun (WGS) entry which is preliminary data.</text>
</comment>
<feature type="compositionally biased region" description="Low complexity" evidence="1">
    <location>
        <begin position="76"/>
        <end position="88"/>
    </location>
</feature>
<dbReference type="RefSeq" id="WP_233395193.1">
    <property type="nucleotide sequence ID" value="NZ_JAJTWT010000019.1"/>
</dbReference>
<accession>A0ABS8XLD2</accession>
<organism evidence="2 3">
    <name type="scientific">Pelomonas caseinilytica</name>
    <dbReference type="NCBI Taxonomy" id="2906763"/>
    <lineage>
        <taxon>Bacteria</taxon>
        <taxon>Pseudomonadati</taxon>
        <taxon>Pseudomonadota</taxon>
        <taxon>Betaproteobacteria</taxon>
        <taxon>Burkholderiales</taxon>
        <taxon>Sphaerotilaceae</taxon>
        <taxon>Roseateles</taxon>
    </lineage>
</organism>
<gene>
    <name evidence="2" type="ORF">LXT12_25385</name>
</gene>
<evidence type="ECO:0008006" key="4">
    <source>
        <dbReference type="Google" id="ProtNLM"/>
    </source>
</evidence>